<feature type="domain" description="GGDEF" evidence="3">
    <location>
        <begin position="442"/>
        <end position="575"/>
    </location>
</feature>
<dbReference type="InterPro" id="IPR000160">
    <property type="entry name" value="GGDEF_dom"/>
</dbReference>
<dbReference type="PROSITE" id="PS50887">
    <property type="entry name" value="GGDEF"/>
    <property type="match status" value="1"/>
</dbReference>
<keyword evidence="5" id="KW-1185">Reference proteome</keyword>
<feature type="transmembrane region" description="Helical" evidence="1">
    <location>
        <begin position="305"/>
        <end position="325"/>
    </location>
</feature>
<reference evidence="4 5" key="1">
    <citation type="submission" date="2020-04" db="EMBL/GenBank/DDBJ databases">
        <title>Usitatibacter rugosus gen. nov., sp. nov. and Usitatibacter palustris sp. nov., novel members of Usitatibacteraceae fam. nov. within the order Nitrosomonadales isolated from soil.</title>
        <authorList>
            <person name="Huber K.J."/>
            <person name="Neumann-Schaal M."/>
            <person name="Geppert A."/>
            <person name="Luckner M."/>
            <person name="Wanner G."/>
            <person name="Overmann J."/>
        </authorList>
    </citation>
    <scope>NUCLEOTIDE SEQUENCE [LARGE SCALE GENOMIC DNA]</scope>
    <source>
        <strain evidence="4 5">0125_3</strain>
    </source>
</reference>
<feature type="transmembrane region" description="Helical" evidence="1">
    <location>
        <begin position="337"/>
        <end position="359"/>
    </location>
</feature>
<dbReference type="AlphaFoldDB" id="A0A6M4H146"/>
<gene>
    <name evidence="4" type="ORF">DSM104443_03459</name>
</gene>
<name>A0A6M4H146_9PROT</name>
<feature type="transmembrane region" description="Helical" evidence="1">
    <location>
        <begin position="371"/>
        <end position="389"/>
    </location>
</feature>
<dbReference type="Gene3D" id="2.60.40.2380">
    <property type="match status" value="1"/>
</dbReference>
<dbReference type="SUPFAM" id="SSF55073">
    <property type="entry name" value="Nucleotide cyclase"/>
    <property type="match status" value="1"/>
</dbReference>
<evidence type="ECO:0000313" key="4">
    <source>
        <dbReference type="EMBL" id="QJR12373.1"/>
    </source>
</evidence>
<evidence type="ECO:0000256" key="2">
    <source>
        <dbReference type="SAM" id="SignalP"/>
    </source>
</evidence>
<dbReference type="CDD" id="cd01949">
    <property type="entry name" value="GGDEF"/>
    <property type="match status" value="1"/>
</dbReference>
<keyword evidence="1" id="KW-1133">Transmembrane helix</keyword>
<evidence type="ECO:0000256" key="1">
    <source>
        <dbReference type="SAM" id="Phobius"/>
    </source>
</evidence>
<evidence type="ECO:0000259" key="3">
    <source>
        <dbReference type="PROSITE" id="PS50887"/>
    </source>
</evidence>
<dbReference type="Gene3D" id="3.30.70.270">
    <property type="match status" value="1"/>
</dbReference>
<sequence>MLRLSSLLAVFRALVLVCVAALSPTAHAQALLTGHAGTVDLWPHVQALPDPERVIGIEQALAMRERFGQPNGAYATLGMDKQVVWLHVPVATSAAGQGTWILDFDYALLQRVDVYHVNDRRLVRQVMLGDLQPFASRPLQGRSHAVPLEFAPGSSELLLRVDTRGAKILPVSLSRLPSFHARALQEQLLQGALASLGIFLLIYSLAQWAHLREHLYAKYALLVVCSVMFSVHFFGIGEMYLWTDNAWFQRHMAGITSLLAAAATALFVEDALAGDLNRWLRKALRGVAALHFVAAVAHGVDLIDIQAVAILMTTTGLAPSLMGLPGALAKARRGDSVGVWFIAAWLTYFIASAIMVGVVRGRIDANFWTLHSFQFGATFDMLVFMRIAVLRTAARHRDAQRAALERDTLHSLAHTDALTGLINRRGLNDALNAALARVSPDRILALYVLDLDGFKPVNDQYGHDVGDSLLRVVAQRLRASMRAGDGVARIGGDEFVVMAEGLTHEAQALDLGLKLLNAFEGAFVFGQHSCSVSATVGYALAPNDVSDANALIKAADAAMYLGKQEGKSRLRRFGA</sequence>
<dbReference type="KEGG" id="uru:DSM104443_03459"/>
<organism evidence="4 5">
    <name type="scientific">Usitatibacter rugosus</name>
    <dbReference type="NCBI Taxonomy" id="2732067"/>
    <lineage>
        <taxon>Bacteria</taxon>
        <taxon>Pseudomonadati</taxon>
        <taxon>Pseudomonadota</taxon>
        <taxon>Betaproteobacteria</taxon>
        <taxon>Nitrosomonadales</taxon>
        <taxon>Usitatibacteraceae</taxon>
        <taxon>Usitatibacter</taxon>
    </lineage>
</organism>
<dbReference type="InterPro" id="IPR052163">
    <property type="entry name" value="DGC-Regulatory_Protein"/>
</dbReference>
<feature type="transmembrane region" description="Helical" evidence="1">
    <location>
        <begin position="248"/>
        <end position="268"/>
    </location>
</feature>
<dbReference type="Pfam" id="PF07695">
    <property type="entry name" value="7TMR-DISM_7TM"/>
    <property type="match status" value="1"/>
</dbReference>
<dbReference type="EMBL" id="CP053069">
    <property type="protein sequence ID" value="QJR12373.1"/>
    <property type="molecule type" value="Genomic_DNA"/>
</dbReference>
<dbReference type="Proteomes" id="UP000501534">
    <property type="component" value="Chromosome"/>
</dbReference>
<dbReference type="InterPro" id="IPR011623">
    <property type="entry name" value="7TMR_DISM_rcpt_extracell_dom1"/>
</dbReference>
<feature type="transmembrane region" description="Helical" evidence="1">
    <location>
        <begin position="188"/>
        <end position="208"/>
    </location>
</feature>
<accession>A0A6M4H146</accession>
<dbReference type="RefSeq" id="WP_171094521.1">
    <property type="nucleotide sequence ID" value="NZ_CP053069.1"/>
</dbReference>
<dbReference type="InterPro" id="IPR011622">
    <property type="entry name" value="7TMR_DISM_rcpt_extracell_dom2"/>
</dbReference>
<dbReference type="Pfam" id="PF07696">
    <property type="entry name" value="7TMR-DISMED2"/>
    <property type="match status" value="1"/>
</dbReference>
<feature type="signal peptide" evidence="2">
    <location>
        <begin position="1"/>
        <end position="28"/>
    </location>
</feature>
<dbReference type="SMART" id="SM00267">
    <property type="entry name" value="GGDEF"/>
    <property type="match status" value="1"/>
</dbReference>
<keyword evidence="1" id="KW-0472">Membrane</keyword>
<proteinExistence type="predicted"/>
<dbReference type="NCBIfam" id="TIGR00254">
    <property type="entry name" value="GGDEF"/>
    <property type="match status" value="1"/>
</dbReference>
<evidence type="ECO:0000313" key="5">
    <source>
        <dbReference type="Proteomes" id="UP000501534"/>
    </source>
</evidence>
<keyword evidence="2" id="KW-0732">Signal</keyword>
<feature type="transmembrane region" description="Helical" evidence="1">
    <location>
        <begin position="280"/>
        <end position="299"/>
    </location>
</feature>
<dbReference type="InterPro" id="IPR043128">
    <property type="entry name" value="Rev_trsase/Diguanyl_cyclase"/>
</dbReference>
<dbReference type="InterPro" id="IPR029787">
    <property type="entry name" value="Nucleotide_cyclase"/>
</dbReference>
<feature type="transmembrane region" description="Helical" evidence="1">
    <location>
        <begin position="220"/>
        <end position="242"/>
    </location>
</feature>
<dbReference type="PANTHER" id="PTHR46663:SF2">
    <property type="entry name" value="GGDEF DOMAIN-CONTAINING PROTEIN"/>
    <property type="match status" value="1"/>
</dbReference>
<feature type="chain" id="PRO_5026713957" description="GGDEF domain-containing protein" evidence="2">
    <location>
        <begin position="29"/>
        <end position="575"/>
    </location>
</feature>
<dbReference type="Pfam" id="PF00990">
    <property type="entry name" value="GGDEF"/>
    <property type="match status" value="1"/>
</dbReference>
<keyword evidence="1" id="KW-0812">Transmembrane</keyword>
<protein>
    <recommendedName>
        <fullName evidence="3">GGDEF domain-containing protein</fullName>
    </recommendedName>
</protein>
<dbReference type="PANTHER" id="PTHR46663">
    <property type="entry name" value="DIGUANYLATE CYCLASE DGCT-RELATED"/>
    <property type="match status" value="1"/>
</dbReference>